<dbReference type="EMBL" id="KZ301977">
    <property type="protein sequence ID" value="PFH52846.1"/>
    <property type="molecule type" value="Genomic_DNA"/>
</dbReference>
<dbReference type="InterPro" id="IPR018574">
    <property type="entry name" value="Structure-sp_endonuc_su_Slx4"/>
</dbReference>
<proteinExistence type="inferred from homology"/>
<evidence type="ECO:0000256" key="8">
    <source>
        <dbReference type="SAM" id="MobiDB-lite"/>
    </source>
</evidence>
<sequence>MTLPRLSSHTIPRRRPAYRYSNLIPRMYTETQEIVEDSEPEREASRWMLQKCPTQEVIELTDQESSSPSVERSVDKAVVAEDIELDSGEDQVLNLAAFVYQASKQRVKTTLVRSPISTGSESSDKIPKTKPRAKPLSFVEGIVSDKLTRLKKCVSCDTQWTTRKTTVQKMKHIQSCAKKNNFTPDTIRIMILNELKDSHEAANQVAELSVDNSAKQLSQTSLLRDTVDTMTSGRLKRSRMQETVQNIATTRISILDRAREVLGQGSSTSSGPTNDMSQLPLTQPLSKSVLGQLCTPKSSLFTEASDTAPPHPGLNVNHDAEPHILSTTSIPVACMPEKTESRRMTKKPPSPSNLDSSDISSKQQASSNKCMSVIDEGLSPRRSVNATSSGIARTAVTGLVKDYDESWEQWFRNRIVQNRSLYLRILRYEPVPFDVFLKLGRNNAFSATNSKTAVRQFLDREAIPYYGVDPNDRRK</sequence>
<evidence type="ECO:0000256" key="7">
    <source>
        <dbReference type="ARBA" id="ARBA00029496"/>
    </source>
</evidence>
<dbReference type="Pfam" id="PF09494">
    <property type="entry name" value="Slx4"/>
    <property type="match status" value="1"/>
</dbReference>
<keyword evidence="4" id="KW-0233">DNA recombination</keyword>
<evidence type="ECO:0000256" key="6">
    <source>
        <dbReference type="ARBA" id="ARBA00023242"/>
    </source>
</evidence>
<feature type="compositionally biased region" description="Low complexity" evidence="8">
    <location>
        <begin position="352"/>
        <end position="366"/>
    </location>
</feature>
<organism evidence="9 10">
    <name type="scientific">Amanita thiersii Skay4041</name>
    <dbReference type="NCBI Taxonomy" id="703135"/>
    <lineage>
        <taxon>Eukaryota</taxon>
        <taxon>Fungi</taxon>
        <taxon>Dikarya</taxon>
        <taxon>Basidiomycota</taxon>
        <taxon>Agaricomycotina</taxon>
        <taxon>Agaricomycetes</taxon>
        <taxon>Agaricomycetidae</taxon>
        <taxon>Agaricales</taxon>
        <taxon>Pluteineae</taxon>
        <taxon>Amanitaceae</taxon>
        <taxon>Amanita</taxon>
    </lineage>
</organism>
<dbReference type="Proteomes" id="UP000242287">
    <property type="component" value="Unassembled WGS sequence"/>
</dbReference>
<dbReference type="AlphaFoldDB" id="A0A2A9NY27"/>
<evidence type="ECO:0000256" key="2">
    <source>
        <dbReference type="ARBA" id="ARBA00006661"/>
    </source>
</evidence>
<keyword evidence="5" id="KW-0234">DNA repair</keyword>
<feature type="region of interest" description="Disordered" evidence="8">
    <location>
        <begin position="333"/>
        <end position="366"/>
    </location>
</feature>
<gene>
    <name evidence="9" type="ORF">AMATHDRAFT_1888</name>
</gene>
<evidence type="ECO:0000313" key="9">
    <source>
        <dbReference type="EMBL" id="PFH52846.1"/>
    </source>
</evidence>
<dbReference type="OrthoDB" id="5576441at2759"/>
<reference evidence="9 10" key="1">
    <citation type="submission" date="2014-02" db="EMBL/GenBank/DDBJ databases">
        <title>Transposable element dynamics among asymbiotic and ectomycorrhizal Amanita fungi.</title>
        <authorList>
            <consortium name="DOE Joint Genome Institute"/>
            <person name="Hess J."/>
            <person name="Skrede I."/>
            <person name="Wolfe B."/>
            <person name="LaButti K."/>
            <person name="Ohm R.A."/>
            <person name="Grigoriev I.V."/>
            <person name="Pringle A."/>
        </authorList>
    </citation>
    <scope>NUCLEOTIDE SEQUENCE [LARGE SCALE GENOMIC DNA]</scope>
    <source>
        <strain evidence="9 10">SKay4041</strain>
    </source>
</reference>
<comment type="subcellular location">
    <subcellularLocation>
        <location evidence="1">Nucleus</location>
    </subcellularLocation>
</comment>
<protein>
    <recommendedName>
        <fullName evidence="7">Structure-specific endonuclease subunit SLX4</fullName>
    </recommendedName>
</protein>
<evidence type="ECO:0000313" key="10">
    <source>
        <dbReference type="Proteomes" id="UP000242287"/>
    </source>
</evidence>
<dbReference type="STRING" id="703135.A0A2A9NY27"/>
<name>A0A2A9NY27_9AGAR</name>
<evidence type="ECO:0000256" key="3">
    <source>
        <dbReference type="ARBA" id="ARBA00022763"/>
    </source>
</evidence>
<keyword evidence="10" id="KW-1185">Reference proteome</keyword>
<keyword evidence="3" id="KW-0227">DNA damage</keyword>
<accession>A0A2A9NY27</accession>
<keyword evidence="6" id="KW-0539">Nucleus</keyword>
<evidence type="ECO:0000256" key="5">
    <source>
        <dbReference type="ARBA" id="ARBA00023204"/>
    </source>
</evidence>
<evidence type="ECO:0000256" key="1">
    <source>
        <dbReference type="ARBA" id="ARBA00004123"/>
    </source>
</evidence>
<comment type="similarity">
    <text evidence="2">Belongs to the SLX4 family.</text>
</comment>
<evidence type="ECO:0000256" key="4">
    <source>
        <dbReference type="ARBA" id="ARBA00023172"/>
    </source>
</evidence>